<dbReference type="Pfam" id="PF00646">
    <property type="entry name" value="F-box"/>
    <property type="match status" value="1"/>
</dbReference>
<dbReference type="SMART" id="SM00256">
    <property type="entry name" value="FBOX"/>
    <property type="match status" value="1"/>
</dbReference>
<dbReference type="PANTHER" id="PTHR31672:SF13">
    <property type="entry name" value="F-BOX PROTEIN CPR30-LIKE"/>
    <property type="match status" value="1"/>
</dbReference>
<sequence>MAKFRQDLPEEIVEEILIRLSPESLTRFKRVCKSWYALIKDPAFINKQHRLSLGANEASSSWSVTFFLKWTR</sequence>
<dbReference type="InterPro" id="IPR036047">
    <property type="entry name" value="F-box-like_dom_sf"/>
</dbReference>
<dbReference type="PANTHER" id="PTHR31672">
    <property type="entry name" value="BNACNNG10540D PROTEIN"/>
    <property type="match status" value="1"/>
</dbReference>
<evidence type="ECO:0000313" key="3">
    <source>
        <dbReference type="Proteomes" id="UP000237105"/>
    </source>
</evidence>
<reference evidence="3" key="1">
    <citation type="submission" date="2016-06" db="EMBL/GenBank/DDBJ databases">
        <title>Parallel loss of symbiosis genes in relatives of nitrogen-fixing non-legume Parasponia.</title>
        <authorList>
            <person name="Van Velzen R."/>
            <person name="Holmer R."/>
            <person name="Bu F."/>
            <person name="Rutten L."/>
            <person name="Van Zeijl A."/>
            <person name="Liu W."/>
            <person name="Santuari L."/>
            <person name="Cao Q."/>
            <person name="Sharma T."/>
            <person name="Shen D."/>
            <person name="Roswanjaya Y."/>
            <person name="Wardhani T."/>
            <person name="Kalhor M.S."/>
            <person name="Jansen J."/>
            <person name="Van den Hoogen J."/>
            <person name="Gungor B."/>
            <person name="Hartog M."/>
            <person name="Hontelez J."/>
            <person name="Verver J."/>
            <person name="Yang W.-C."/>
            <person name="Schijlen E."/>
            <person name="Repin R."/>
            <person name="Schilthuizen M."/>
            <person name="Schranz E."/>
            <person name="Heidstra R."/>
            <person name="Miyata K."/>
            <person name="Fedorova E."/>
            <person name="Kohlen W."/>
            <person name="Bisseling T."/>
            <person name="Smit S."/>
            <person name="Geurts R."/>
        </authorList>
    </citation>
    <scope>NUCLEOTIDE SEQUENCE [LARGE SCALE GENOMIC DNA]</scope>
    <source>
        <strain evidence="3">cv. WU1-14</strain>
    </source>
</reference>
<dbReference type="CDD" id="cd22157">
    <property type="entry name" value="F-box_AtFBW1-like"/>
    <property type="match status" value="1"/>
</dbReference>
<protein>
    <submittedName>
        <fullName evidence="2">F-box domain containing protein</fullName>
    </submittedName>
</protein>
<dbReference type="OrthoDB" id="1731189at2759"/>
<dbReference type="PROSITE" id="PS50181">
    <property type="entry name" value="FBOX"/>
    <property type="match status" value="1"/>
</dbReference>
<organism evidence="2 3">
    <name type="scientific">Parasponia andersonii</name>
    <name type="common">Sponia andersonii</name>
    <dbReference type="NCBI Taxonomy" id="3476"/>
    <lineage>
        <taxon>Eukaryota</taxon>
        <taxon>Viridiplantae</taxon>
        <taxon>Streptophyta</taxon>
        <taxon>Embryophyta</taxon>
        <taxon>Tracheophyta</taxon>
        <taxon>Spermatophyta</taxon>
        <taxon>Magnoliopsida</taxon>
        <taxon>eudicotyledons</taxon>
        <taxon>Gunneridae</taxon>
        <taxon>Pentapetalae</taxon>
        <taxon>rosids</taxon>
        <taxon>fabids</taxon>
        <taxon>Rosales</taxon>
        <taxon>Cannabaceae</taxon>
        <taxon>Parasponia</taxon>
    </lineage>
</organism>
<evidence type="ECO:0000313" key="2">
    <source>
        <dbReference type="EMBL" id="PON70370.1"/>
    </source>
</evidence>
<keyword evidence="3" id="KW-1185">Reference proteome</keyword>
<dbReference type="Proteomes" id="UP000237105">
    <property type="component" value="Unassembled WGS sequence"/>
</dbReference>
<comment type="caution">
    <text evidence="2">The sequence shown here is derived from an EMBL/GenBank/DDBJ whole genome shotgun (WGS) entry which is preliminary data.</text>
</comment>
<dbReference type="InterPro" id="IPR001810">
    <property type="entry name" value="F-box_dom"/>
</dbReference>
<accession>A0A2P5DAR7</accession>
<feature type="domain" description="F-box" evidence="1">
    <location>
        <begin position="2"/>
        <end position="48"/>
    </location>
</feature>
<proteinExistence type="predicted"/>
<dbReference type="EMBL" id="JXTB01000050">
    <property type="protein sequence ID" value="PON70370.1"/>
    <property type="molecule type" value="Genomic_DNA"/>
</dbReference>
<gene>
    <name evidence="2" type="ORF">PanWU01x14_080390</name>
</gene>
<name>A0A2P5DAR7_PARAD</name>
<evidence type="ECO:0000259" key="1">
    <source>
        <dbReference type="PROSITE" id="PS50181"/>
    </source>
</evidence>
<dbReference type="Gene3D" id="1.20.1280.50">
    <property type="match status" value="1"/>
</dbReference>
<dbReference type="InterPro" id="IPR050796">
    <property type="entry name" value="SCF_F-box_component"/>
</dbReference>
<dbReference type="AlphaFoldDB" id="A0A2P5DAR7"/>
<dbReference type="SUPFAM" id="SSF81383">
    <property type="entry name" value="F-box domain"/>
    <property type="match status" value="1"/>
</dbReference>